<keyword evidence="5 7" id="KW-1133">Transmembrane helix</keyword>
<evidence type="ECO:0000256" key="2">
    <source>
        <dbReference type="ARBA" id="ARBA00006162"/>
    </source>
</evidence>
<feature type="transmembrane region" description="Helical" evidence="7">
    <location>
        <begin position="374"/>
        <end position="390"/>
    </location>
</feature>
<feature type="transmembrane region" description="Helical" evidence="7">
    <location>
        <begin position="235"/>
        <end position="258"/>
    </location>
</feature>
<evidence type="ECO:0000259" key="8">
    <source>
        <dbReference type="Pfam" id="PF19053"/>
    </source>
</evidence>
<feature type="transmembrane region" description="Helical" evidence="7">
    <location>
        <begin position="210"/>
        <end position="228"/>
    </location>
</feature>
<name>A0A4R5WL69_9MYCO</name>
<feature type="transmembrane region" description="Helical" evidence="7">
    <location>
        <begin position="402"/>
        <end position="422"/>
    </location>
</feature>
<comment type="similarity">
    <text evidence="2">Belongs to the EccD/Snm4 family.</text>
</comment>
<reference evidence="9" key="1">
    <citation type="submission" date="2023-06" db="EMBL/GenBank/DDBJ databases">
        <title>Identification of two novel mycobacterium reveal diversities and complexities of Mycobacterium gordonae clade.</title>
        <authorList>
            <person name="Matsumoto Y."/>
            <person name="Nakamura S."/>
            <person name="Motooka D."/>
            <person name="Fukushima K."/>
        </authorList>
    </citation>
    <scope>NUCLEOTIDE SEQUENCE</scope>
    <source>
        <strain evidence="9">TY812</strain>
    </source>
</reference>
<feature type="transmembrane region" description="Helical" evidence="7">
    <location>
        <begin position="428"/>
        <end position="456"/>
    </location>
</feature>
<evidence type="ECO:0000313" key="9">
    <source>
        <dbReference type="EMBL" id="MDP7737990.1"/>
    </source>
</evidence>
<sequence>MAKVSFPARCAVAVVWGEHLLSQVYPASVPIEVFIDNAVELLNEELKRRGLGGLDAGAGYELHKANGVRLDVTKTLDELGVEDGATLALVPATDGESFEPQYESLSTGLARVGKKLFEPVTVQTAAHTALAITAAVAATILGLAVRQRISSDTLTPTILAGSLGLLSAGGAVAVRRRWPHRTDLIDVLGWLTVPLVAAGLGAGAPGHLGAAHVFIAALTAAVLAWGLSATTGRHVSAAATVVTLCALGGSVAAVRMWWPVPAQWLGMCTLVTLLFVLTLAPTIALWVARIRPPYFGSITGRDLFRRSAGLPSDAVSPVNEGADDEDANPDTTPRGTQIAVAAIRANSVLTGICVGAAAGLPAAVWASLMPGRDRATAAAVLAALFVVIFISRGRAFADKRQAVALVAGAAAATCVGVVKHVVHEPASSAQALVVAAVFLVAFAGAGLLAALLVPVTRFTPLVRMAAEWLEIAAIIAALPIAAWIGGLFTWVRMR</sequence>
<feature type="domain" description="EccD-like transmembrane" evidence="8">
    <location>
        <begin position="130"/>
        <end position="492"/>
    </location>
</feature>
<comment type="subcellular location">
    <subcellularLocation>
        <location evidence="1">Cell membrane</location>
        <topology evidence="1">Multi-pass membrane protein</topology>
    </subcellularLocation>
</comment>
<accession>A0A4R5WL69</accession>
<evidence type="ECO:0000256" key="5">
    <source>
        <dbReference type="ARBA" id="ARBA00022989"/>
    </source>
</evidence>
<dbReference type="RefSeq" id="WP_133437228.1">
    <property type="nucleotide sequence ID" value="NZ_JAUFSA010000001.1"/>
</dbReference>
<keyword evidence="4 7" id="KW-0812">Transmembrane</keyword>
<evidence type="ECO:0000256" key="1">
    <source>
        <dbReference type="ARBA" id="ARBA00004651"/>
    </source>
</evidence>
<dbReference type="GO" id="GO:0005886">
    <property type="term" value="C:plasma membrane"/>
    <property type="evidence" value="ECO:0007669"/>
    <property type="project" value="UniProtKB-SubCell"/>
</dbReference>
<dbReference type="Pfam" id="PF19053">
    <property type="entry name" value="EccD"/>
    <property type="match status" value="1"/>
</dbReference>
<dbReference type="AlphaFoldDB" id="A0A4R5WL69"/>
<protein>
    <submittedName>
        <fullName evidence="9">Type VII secretion integral membrane protein EccD</fullName>
    </submittedName>
</protein>
<dbReference type="Gene3D" id="3.10.20.90">
    <property type="entry name" value="Phosphatidylinositol 3-kinase Catalytic Subunit, Chain A, domain 1"/>
    <property type="match status" value="1"/>
</dbReference>
<organism evidence="9 10">
    <name type="scientific">Mycobacterium paragordonae</name>
    <dbReference type="NCBI Taxonomy" id="1389713"/>
    <lineage>
        <taxon>Bacteria</taxon>
        <taxon>Bacillati</taxon>
        <taxon>Actinomycetota</taxon>
        <taxon>Actinomycetes</taxon>
        <taxon>Mycobacteriales</taxon>
        <taxon>Mycobacteriaceae</taxon>
        <taxon>Mycobacterium</taxon>
    </lineage>
</organism>
<keyword evidence="3" id="KW-1003">Cell membrane</keyword>
<feature type="transmembrane region" description="Helical" evidence="7">
    <location>
        <begin position="264"/>
        <end position="288"/>
    </location>
</feature>
<feature type="transmembrane region" description="Helical" evidence="7">
    <location>
        <begin position="124"/>
        <end position="145"/>
    </location>
</feature>
<feature type="transmembrane region" description="Helical" evidence="7">
    <location>
        <begin position="348"/>
        <end position="368"/>
    </location>
</feature>
<keyword evidence="6 7" id="KW-0472">Membrane</keyword>
<dbReference type="InterPro" id="IPR044049">
    <property type="entry name" value="EccD_transm"/>
</dbReference>
<dbReference type="EMBL" id="JAUFSA010000001">
    <property type="protein sequence ID" value="MDP7737990.1"/>
    <property type="molecule type" value="Genomic_DNA"/>
</dbReference>
<dbReference type="InterPro" id="IPR024962">
    <property type="entry name" value="YukD-like"/>
</dbReference>
<feature type="transmembrane region" description="Helical" evidence="7">
    <location>
        <begin position="468"/>
        <end position="491"/>
    </location>
</feature>
<evidence type="ECO:0000256" key="7">
    <source>
        <dbReference type="SAM" id="Phobius"/>
    </source>
</evidence>
<gene>
    <name evidence="9" type="primary">eccD</name>
    <name evidence="9" type="ORF">QXL92_24915</name>
</gene>
<evidence type="ECO:0000313" key="10">
    <source>
        <dbReference type="Proteomes" id="UP001229081"/>
    </source>
</evidence>
<dbReference type="Pfam" id="PF08817">
    <property type="entry name" value="YukD"/>
    <property type="match status" value="1"/>
</dbReference>
<dbReference type="Proteomes" id="UP001229081">
    <property type="component" value="Unassembled WGS sequence"/>
</dbReference>
<evidence type="ECO:0000256" key="4">
    <source>
        <dbReference type="ARBA" id="ARBA00022692"/>
    </source>
</evidence>
<feature type="transmembrane region" description="Helical" evidence="7">
    <location>
        <begin position="157"/>
        <end position="175"/>
    </location>
</feature>
<dbReference type="InterPro" id="IPR006707">
    <property type="entry name" value="T7SS_EccD"/>
</dbReference>
<evidence type="ECO:0000256" key="6">
    <source>
        <dbReference type="ARBA" id="ARBA00023136"/>
    </source>
</evidence>
<dbReference type="NCBIfam" id="TIGR03920">
    <property type="entry name" value="T7SS_EccD"/>
    <property type="match status" value="1"/>
</dbReference>
<evidence type="ECO:0000256" key="3">
    <source>
        <dbReference type="ARBA" id="ARBA00022475"/>
    </source>
</evidence>
<feature type="transmembrane region" description="Helical" evidence="7">
    <location>
        <begin position="187"/>
        <end position="204"/>
    </location>
</feature>
<comment type="caution">
    <text evidence="9">The sequence shown here is derived from an EMBL/GenBank/DDBJ whole genome shotgun (WGS) entry which is preliminary data.</text>
</comment>
<proteinExistence type="inferred from homology"/>